<dbReference type="RefSeq" id="WP_207845839.1">
    <property type="nucleotide sequence ID" value="NZ_JAFVMH010000003.1"/>
</dbReference>
<gene>
    <name evidence="3" type="ORF">J2D77_08455</name>
</gene>
<dbReference type="AlphaFoldDB" id="A0A939KQB9"/>
<evidence type="ECO:0000313" key="3">
    <source>
        <dbReference type="EMBL" id="MBO1325179.1"/>
    </source>
</evidence>
<protein>
    <submittedName>
        <fullName evidence="3">PepSY domain-containing protein</fullName>
    </submittedName>
</protein>
<feature type="transmembrane region" description="Helical" evidence="2">
    <location>
        <begin position="426"/>
        <end position="445"/>
    </location>
</feature>
<feature type="transmembrane region" description="Helical" evidence="2">
    <location>
        <begin position="188"/>
        <end position="210"/>
    </location>
</feature>
<feature type="region of interest" description="Disordered" evidence="1">
    <location>
        <begin position="488"/>
        <end position="510"/>
    </location>
</feature>
<reference evidence="3" key="1">
    <citation type="submission" date="2021-03" db="EMBL/GenBank/DDBJ databases">
        <title>The complete genome sequence of Acetobacter sp. TBRC 12339.</title>
        <authorList>
            <person name="Charoenyingcharoen P."/>
            <person name="Yukphan P."/>
        </authorList>
    </citation>
    <scope>NUCLEOTIDE SEQUENCE</scope>
    <source>
        <strain evidence="3">TBRC 12339</strain>
    </source>
</reference>
<sequence>MTPETRARLSWLHRWAGLVSSWAIYTMTLTGTLAVFDTELTRWMQPQTATVPARSMATPAALEQARQMLAQDDANGLPPAFLRLPGPRDPTLRIERFDGHAFSGPVLDPRDGHVITAPRTEGGTFFFDLHYSLRVPRPWGQRLVAAFTFVFAIELLGGILIHLARVIPDYFTLRLRAALPRFLLDVHVLTGTAVLPFHVMVTYTGLILAAGNALPVLGRAGETPPPRPTVAAHWAPTTPLAPLLEQTRALSGHEPEHLRFSPGQVAVFATRPGSLALDRVSIPFDATTGRVLGPPAGPGAPRPDLAQQATALAHGLHMGRTMEPTLRWFWFVGGLASTAMVATGLLFYTARRRASAASGPAVVFERLNAGVLTGLPCACLVYLYLNRLAPPAGPAWPNVEVGGFFATWLGCVVLSSLVAPRQGWRAILAGIALMGLATPVLDMATAPDARAEFSTSFGLFAGVDGLCMLAGIVAGAIAVYGPRLGRARHGKNRQGHAPAPAEASHKKAGP</sequence>
<dbReference type="EMBL" id="JAFVMH010000003">
    <property type="protein sequence ID" value="MBO1325179.1"/>
    <property type="molecule type" value="Genomic_DNA"/>
</dbReference>
<keyword evidence="2" id="KW-0812">Transmembrane</keyword>
<dbReference type="PANTHER" id="PTHR34219:SF4">
    <property type="entry name" value="PEPSY DOMAIN-CONTAINING PROTEIN"/>
    <property type="match status" value="1"/>
</dbReference>
<feature type="transmembrane region" description="Helical" evidence="2">
    <location>
        <begin position="328"/>
        <end position="348"/>
    </location>
</feature>
<feature type="transmembrane region" description="Helical" evidence="2">
    <location>
        <begin position="143"/>
        <end position="167"/>
    </location>
</feature>
<evidence type="ECO:0000256" key="2">
    <source>
        <dbReference type="SAM" id="Phobius"/>
    </source>
</evidence>
<evidence type="ECO:0000256" key="1">
    <source>
        <dbReference type="SAM" id="MobiDB-lite"/>
    </source>
</evidence>
<feature type="transmembrane region" description="Helical" evidence="2">
    <location>
        <begin position="369"/>
        <end position="389"/>
    </location>
</feature>
<dbReference type="Proteomes" id="UP000664073">
    <property type="component" value="Unassembled WGS sequence"/>
</dbReference>
<comment type="caution">
    <text evidence="3">The sequence shown here is derived from an EMBL/GenBank/DDBJ whole genome shotgun (WGS) entry which is preliminary data.</text>
</comment>
<dbReference type="Pfam" id="PF03929">
    <property type="entry name" value="PepSY_TM"/>
    <property type="match status" value="1"/>
</dbReference>
<keyword evidence="4" id="KW-1185">Reference proteome</keyword>
<feature type="transmembrane region" description="Helical" evidence="2">
    <location>
        <begin position="401"/>
        <end position="419"/>
    </location>
</feature>
<name>A0A939KQB9_9PROT</name>
<evidence type="ECO:0000313" key="4">
    <source>
        <dbReference type="Proteomes" id="UP000664073"/>
    </source>
</evidence>
<organism evidence="3 4">
    <name type="scientific">Acetobacter garciniae</name>
    <dbReference type="NCBI Taxonomy" id="2817435"/>
    <lineage>
        <taxon>Bacteria</taxon>
        <taxon>Pseudomonadati</taxon>
        <taxon>Pseudomonadota</taxon>
        <taxon>Alphaproteobacteria</taxon>
        <taxon>Acetobacterales</taxon>
        <taxon>Acetobacteraceae</taxon>
        <taxon>Acetobacter</taxon>
    </lineage>
</organism>
<feature type="transmembrane region" description="Helical" evidence="2">
    <location>
        <begin position="12"/>
        <end position="36"/>
    </location>
</feature>
<keyword evidence="2" id="KW-0472">Membrane</keyword>
<dbReference type="PANTHER" id="PTHR34219">
    <property type="entry name" value="IRON-REGULATED INNER MEMBRANE PROTEIN-RELATED"/>
    <property type="match status" value="1"/>
</dbReference>
<keyword evidence="2" id="KW-1133">Transmembrane helix</keyword>
<dbReference type="InterPro" id="IPR005625">
    <property type="entry name" value="PepSY-ass_TM"/>
</dbReference>
<proteinExistence type="predicted"/>
<feature type="transmembrane region" description="Helical" evidence="2">
    <location>
        <begin position="457"/>
        <end position="481"/>
    </location>
</feature>
<accession>A0A939KQB9</accession>